<dbReference type="AlphaFoldDB" id="A0A1E5G2S1"/>
<evidence type="ECO:0008006" key="3">
    <source>
        <dbReference type="Google" id="ProtNLM"/>
    </source>
</evidence>
<dbReference type="Proteomes" id="UP000094296">
    <property type="component" value="Unassembled WGS sequence"/>
</dbReference>
<comment type="caution">
    <text evidence="1">The sequence shown here is derived from an EMBL/GenBank/DDBJ whole genome shotgun (WGS) entry which is preliminary data.</text>
</comment>
<dbReference type="RefSeq" id="WP_069642764.1">
    <property type="nucleotide sequence ID" value="NZ_MIJE01000011.1"/>
</dbReference>
<dbReference type="PROSITE" id="PS51257">
    <property type="entry name" value="PROKAR_LIPOPROTEIN"/>
    <property type="match status" value="1"/>
</dbReference>
<sequence>MYTQKTLIMLVIGLSLALLVLACVGWLLELRAIPEPVVYFSDEFQSLDNWTVIDTTWLTEFSERQGVAALSRHLYVAPNIHRDIQLEESPPDNVVWHFSTRIDSFTEEAFTLGGIYFPTESVVIVMDRKGKIGVAGNIFEIPKYTSTRRHVISKEKWHEVYVHINNSDKAINIYLDNAIVYRGEWNSPSYPVKELRLGTVWLKGAGEYGAPTSVYYDQVSIANEGILPRPTLASYIRSLLNG</sequence>
<name>A0A1E5G2S1_9FIRM</name>
<keyword evidence="2" id="KW-1185">Reference proteome</keyword>
<gene>
    <name evidence="1" type="ORF">BHF68_03920</name>
</gene>
<reference evidence="1 2" key="1">
    <citation type="submission" date="2016-09" db="EMBL/GenBank/DDBJ databases">
        <title>Draft genome sequence for the type strain of Desulfuribacillus alkaliarsenatis AHT28, an obligately anaerobic, sulfidogenic bacterium isolated from Russian soda lake sediments.</title>
        <authorList>
            <person name="Abin C.A."/>
            <person name="Hollibaugh J.T."/>
        </authorList>
    </citation>
    <scope>NUCLEOTIDE SEQUENCE [LARGE SCALE GENOMIC DNA]</scope>
    <source>
        <strain evidence="1 2">AHT28</strain>
    </source>
</reference>
<evidence type="ECO:0000313" key="2">
    <source>
        <dbReference type="Proteomes" id="UP000094296"/>
    </source>
</evidence>
<proteinExistence type="predicted"/>
<dbReference type="EMBL" id="MIJE01000011">
    <property type="protein sequence ID" value="OEF97366.1"/>
    <property type="molecule type" value="Genomic_DNA"/>
</dbReference>
<dbReference type="STRING" id="766136.BHF68_03920"/>
<accession>A0A1E5G2S1</accession>
<organism evidence="1 2">
    <name type="scientific">Desulfuribacillus alkaliarsenatis</name>
    <dbReference type="NCBI Taxonomy" id="766136"/>
    <lineage>
        <taxon>Bacteria</taxon>
        <taxon>Bacillati</taxon>
        <taxon>Bacillota</taxon>
        <taxon>Desulfuribacillia</taxon>
        <taxon>Desulfuribacillales</taxon>
        <taxon>Desulfuribacillaceae</taxon>
        <taxon>Desulfuribacillus</taxon>
    </lineage>
</organism>
<evidence type="ECO:0000313" key="1">
    <source>
        <dbReference type="EMBL" id="OEF97366.1"/>
    </source>
</evidence>
<protein>
    <recommendedName>
        <fullName evidence="3">LamG domain-containing protein</fullName>
    </recommendedName>
</protein>